<keyword evidence="2" id="KW-0964">Secreted</keyword>
<evidence type="ECO:0000256" key="8">
    <source>
        <dbReference type="ARBA" id="ARBA00029545"/>
    </source>
</evidence>
<evidence type="ECO:0000313" key="11">
    <source>
        <dbReference type="Proteomes" id="UP000609346"/>
    </source>
</evidence>
<comment type="subcellular location">
    <subcellularLocation>
        <location evidence="1">Secreted</location>
    </subcellularLocation>
</comment>
<dbReference type="InterPro" id="IPR009233">
    <property type="entry name" value="Competence_ComX_Bacillus"/>
</dbReference>
<reference evidence="10 11" key="1">
    <citation type="submission" date="2020-09" db="EMBL/GenBank/DDBJ databases">
        <title>Paenibacillus sp. strain PR3 16S rRNA gene Genome sequencing and assembly.</title>
        <authorList>
            <person name="Kim J."/>
        </authorList>
    </citation>
    <scope>NUCLEOTIDE SEQUENCE [LARGE SCALE GENOMIC DNA]</scope>
    <source>
        <strain evidence="10 11">PR3</strain>
    </source>
</reference>
<dbReference type="Proteomes" id="UP000609346">
    <property type="component" value="Unassembled WGS sequence"/>
</dbReference>
<evidence type="ECO:0000256" key="9">
    <source>
        <dbReference type="ARBA" id="ARBA00030321"/>
    </source>
</evidence>
<accession>A0ABR8N5U1</accession>
<keyword evidence="6" id="KW-0636">Prenylation</keyword>
<proteinExistence type="predicted"/>
<evidence type="ECO:0000313" key="10">
    <source>
        <dbReference type="EMBL" id="MBD3922626.1"/>
    </source>
</evidence>
<dbReference type="Pfam" id="PF05952">
    <property type="entry name" value="ComX"/>
    <property type="match status" value="1"/>
</dbReference>
<protein>
    <recommendedName>
        <fullName evidence="8">ComX pheromone</fullName>
    </recommendedName>
    <alternativeName>
        <fullName evidence="9">Competence pheromone</fullName>
    </alternativeName>
</protein>
<dbReference type="RefSeq" id="WP_191206927.1">
    <property type="nucleotide sequence ID" value="NZ_JACXZA010000010.1"/>
</dbReference>
<evidence type="ECO:0000256" key="3">
    <source>
        <dbReference type="ARBA" id="ARBA00023044"/>
    </source>
</evidence>
<comment type="caution">
    <text evidence="10">The sequence shown here is derived from an EMBL/GenBank/DDBJ whole genome shotgun (WGS) entry which is preliminary data.</text>
</comment>
<keyword evidence="5" id="KW-0449">Lipoprotein</keyword>
<organism evidence="10 11">
    <name type="scientific">Paenibacillus terricola</name>
    <dbReference type="NCBI Taxonomy" id="2763503"/>
    <lineage>
        <taxon>Bacteria</taxon>
        <taxon>Bacillati</taxon>
        <taxon>Bacillota</taxon>
        <taxon>Bacilli</taxon>
        <taxon>Bacillales</taxon>
        <taxon>Paenibacillaceae</taxon>
        <taxon>Paenibacillus</taxon>
    </lineage>
</organism>
<evidence type="ECO:0000256" key="6">
    <source>
        <dbReference type="ARBA" id="ARBA00023289"/>
    </source>
</evidence>
<evidence type="ECO:0000256" key="1">
    <source>
        <dbReference type="ARBA" id="ARBA00004613"/>
    </source>
</evidence>
<keyword evidence="11" id="KW-1185">Reference proteome</keyword>
<keyword evidence="4" id="KW-0178">Competence</keyword>
<evidence type="ECO:0000256" key="4">
    <source>
        <dbReference type="ARBA" id="ARBA00023287"/>
    </source>
</evidence>
<sequence length="60" mass="6801">MLKNVIAQLKQNQEMMSQFLQGRIALAGVSAAEQQAMMDIMKGQQTAKEQVRNYVWWAGT</sequence>
<evidence type="ECO:0000256" key="2">
    <source>
        <dbReference type="ARBA" id="ARBA00022525"/>
    </source>
</evidence>
<dbReference type="EMBL" id="JACXZA010000010">
    <property type="protein sequence ID" value="MBD3922626.1"/>
    <property type="molecule type" value="Genomic_DNA"/>
</dbReference>
<evidence type="ECO:0000256" key="7">
    <source>
        <dbReference type="ARBA" id="ARBA00029483"/>
    </source>
</evidence>
<evidence type="ECO:0000256" key="5">
    <source>
        <dbReference type="ARBA" id="ARBA00023288"/>
    </source>
</evidence>
<name>A0ABR8N5U1_9BACL</name>
<keyword evidence="3" id="KW-0588">Pheromone</keyword>
<comment type="subunit">
    <text evidence="7">Interacts directly with the sensor histidine kinase ComP and stimulates its activity.</text>
</comment>
<gene>
    <name evidence="10" type="primary">comX</name>
    <name evidence="10" type="ORF">H8B09_28120</name>
</gene>